<comment type="subcellular location">
    <subcellularLocation>
        <location evidence="7">Membrane</location>
        <topology evidence="7">Multi-pass membrane protein</topology>
    </subcellularLocation>
</comment>
<evidence type="ECO:0000256" key="8">
    <source>
        <dbReference type="SAM" id="Phobius"/>
    </source>
</evidence>
<feature type="transmembrane region" description="Helical" evidence="8">
    <location>
        <begin position="74"/>
        <end position="92"/>
    </location>
</feature>
<dbReference type="SUPFAM" id="SSF103473">
    <property type="entry name" value="MFS general substrate transporter"/>
    <property type="match status" value="1"/>
</dbReference>
<evidence type="ECO:0000256" key="2">
    <source>
        <dbReference type="ARBA" id="ARBA00022692"/>
    </source>
</evidence>
<keyword evidence="2 8" id="KW-0812">Transmembrane</keyword>
<feature type="transmembrane region" description="Helical" evidence="8">
    <location>
        <begin position="138"/>
        <end position="158"/>
    </location>
</feature>
<keyword evidence="4 8" id="KW-1133">Transmembrane helix</keyword>
<dbReference type="GO" id="GO:0005886">
    <property type="term" value="C:plasma membrane"/>
    <property type="evidence" value="ECO:0007669"/>
    <property type="project" value="UniProtKB-UniRule"/>
</dbReference>
<evidence type="ECO:0000256" key="4">
    <source>
        <dbReference type="ARBA" id="ARBA00022989"/>
    </source>
</evidence>
<dbReference type="PIRSF" id="PIRSF028739">
    <property type="entry name" value="Folate_carrier"/>
    <property type="match status" value="1"/>
</dbReference>
<keyword evidence="3" id="KW-0290">Folate-binding</keyword>
<comment type="similarity">
    <text evidence="1 7">Belongs to the reduced folate carrier (RFC) transporter (TC 2.A.48) family.</text>
</comment>
<feature type="transmembrane region" description="Helical" evidence="8">
    <location>
        <begin position="170"/>
        <end position="193"/>
    </location>
</feature>
<dbReference type="EMBL" id="UFQT01000805">
    <property type="protein sequence ID" value="SSX27348.1"/>
    <property type="molecule type" value="Genomic_DNA"/>
</dbReference>
<dbReference type="PANTHER" id="PTHR10686:SF18">
    <property type="entry name" value="IP11787P-RELATED"/>
    <property type="match status" value="1"/>
</dbReference>
<feature type="transmembrane region" description="Helical" evidence="8">
    <location>
        <begin position="322"/>
        <end position="341"/>
    </location>
</feature>
<feature type="transmembrane region" description="Helical" evidence="8">
    <location>
        <begin position="259"/>
        <end position="277"/>
    </location>
</feature>
<evidence type="ECO:0000313" key="9">
    <source>
        <dbReference type="EMBL" id="SSX27348.1"/>
    </source>
</evidence>
<dbReference type="OMA" id="DIWACYA"/>
<dbReference type="FunFam" id="1.20.1250.20:FF:000298">
    <property type="entry name" value="Thiamine transporter"/>
    <property type="match status" value="1"/>
</dbReference>
<dbReference type="PANTHER" id="PTHR10686">
    <property type="entry name" value="FOLATE TRANSPORTER"/>
    <property type="match status" value="1"/>
</dbReference>
<evidence type="ECO:0000256" key="7">
    <source>
        <dbReference type="PIRNR" id="PIRNR028739"/>
    </source>
</evidence>
<dbReference type="NCBIfam" id="TIGR00806">
    <property type="entry name" value="rfc"/>
    <property type="match status" value="1"/>
</dbReference>
<feature type="transmembrane region" description="Helical" evidence="8">
    <location>
        <begin position="289"/>
        <end position="310"/>
    </location>
</feature>
<dbReference type="VEuPathDB" id="VectorBase:CSON014453"/>
<feature type="transmembrane region" description="Helical" evidence="8">
    <location>
        <begin position="98"/>
        <end position="117"/>
    </location>
</feature>
<evidence type="ECO:0000256" key="3">
    <source>
        <dbReference type="ARBA" id="ARBA00022954"/>
    </source>
</evidence>
<accession>A0A336MMY6</accession>
<organism evidence="9">
    <name type="scientific">Culicoides sonorensis</name>
    <name type="common">Biting midge</name>
    <dbReference type="NCBI Taxonomy" id="179676"/>
    <lineage>
        <taxon>Eukaryota</taxon>
        <taxon>Metazoa</taxon>
        <taxon>Ecdysozoa</taxon>
        <taxon>Arthropoda</taxon>
        <taxon>Hexapoda</taxon>
        <taxon>Insecta</taxon>
        <taxon>Pterygota</taxon>
        <taxon>Neoptera</taxon>
        <taxon>Endopterygota</taxon>
        <taxon>Diptera</taxon>
        <taxon>Nematocera</taxon>
        <taxon>Chironomoidea</taxon>
        <taxon>Ceratopogonidae</taxon>
        <taxon>Ceratopogoninae</taxon>
        <taxon>Culicoides</taxon>
        <taxon>Monoculicoides</taxon>
    </lineage>
</organism>
<dbReference type="GO" id="GO:0090482">
    <property type="term" value="F:vitamin transmembrane transporter activity"/>
    <property type="evidence" value="ECO:0007669"/>
    <property type="project" value="InterPro"/>
</dbReference>
<keyword evidence="7" id="KW-0813">Transport</keyword>
<reference evidence="9" key="1">
    <citation type="submission" date="2018-07" db="EMBL/GenBank/DDBJ databases">
        <authorList>
            <person name="Quirk P.G."/>
            <person name="Krulwich T.A."/>
        </authorList>
    </citation>
    <scope>NUCLEOTIDE SEQUENCE</scope>
</reference>
<proteinExistence type="inferred from homology"/>
<evidence type="ECO:0000256" key="5">
    <source>
        <dbReference type="ARBA" id="ARBA00023136"/>
    </source>
</evidence>
<evidence type="ECO:0000256" key="1">
    <source>
        <dbReference type="ARBA" id="ARBA00005773"/>
    </source>
</evidence>
<keyword evidence="6" id="KW-0325">Glycoprotein</keyword>
<dbReference type="InterPro" id="IPR036259">
    <property type="entry name" value="MFS_trans_sf"/>
</dbReference>
<feature type="transmembrane region" description="Helical" evidence="8">
    <location>
        <begin position="49"/>
        <end position="67"/>
    </location>
</feature>
<keyword evidence="5 7" id="KW-0472">Membrane</keyword>
<feature type="transmembrane region" description="Helical" evidence="8">
    <location>
        <begin position="379"/>
        <end position="403"/>
    </location>
</feature>
<dbReference type="AlphaFoldDB" id="A0A336MMY6"/>
<dbReference type="GO" id="GO:0005542">
    <property type="term" value="F:folic acid binding"/>
    <property type="evidence" value="ECO:0007669"/>
    <property type="project" value="UniProtKB-KW"/>
</dbReference>
<feature type="transmembrane region" description="Helical" evidence="8">
    <location>
        <begin position="415"/>
        <end position="439"/>
    </location>
</feature>
<name>A0A336MMY6_CULSO</name>
<dbReference type="Pfam" id="PF01770">
    <property type="entry name" value="Folate_carrier"/>
    <property type="match status" value="1"/>
</dbReference>
<feature type="transmembrane region" description="Helical" evidence="8">
    <location>
        <begin position="347"/>
        <end position="367"/>
    </location>
</feature>
<dbReference type="Gene3D" id="1.20.1250.20">
    <property type="entry name" value="MFS general substrate transporter like domains"/>
    <property type="match status" value="1"/>
</dbReference>
<dbReference type="InterPro" id="IPR002666">
    <property type="entry name" value="Folate_carrier"/>
</dbReference>
<protein>
    <submittedName>
        <fullName evidence="9">CSON014453 protein</fullName>
    </submittedName>
</protein>
<gene>
    <name evidence="9" type="primary">CSON014453</name>
</gene>
<evidence type="ECO:0000256" key="6">
    <source>
        <dbReference type="ARBA" id="ARBA00023180"/>
    </source>
</evidence>
<sequence length="446" mass="50223">MQNYLKVSLILCCYGFLREMRPSEPFVTEFLSDQRWRNITSTELNREVYPVGTYSYLVLLIIVFLITDILRYKPIIILSSCMGIAVYSMLLWTKSLLSLQIVQVIYGTFMAAEVAYYTYMYARVDRTKYQQVTGHTRAAILAGRFSASLLGQLLYSFHVMNIRDLNYITLGAQILSLPLGFILPGVGISLYFYSTSSKTVSHPSINDDPSENSIENDMSSGNKLTHPVKAQFSPSRAADLLWTHFIQAYSNLTVVQSSVWWALAMAGFLMIQSYVQLLWQDIDPDTKNLYNGAVEAILTLLGTFGALIAGSINMKFYERYSMWILSFCASLEGGMILISAFTDEIFVAYAMYICFGILYNFMITLISAHVAKQLADESFGLIFGINTFMALVFQTILTVSVAAEGGFALDIREQFITYGGYFIGLAFVYVIVAIVQLVLKCSRRNE</sequence>